<keyword evidence="2" id="KW-0812">Transmembrane</keyword>
<feature type="region of interest" description="Disordered" evidence="1">
    <location>
        <begin position="262"/>
        <end position="281"/>
    </location>
</feature>
<evidence type="ECO:0000313" key="3">
    <source>
        <dbReference type="EMBL" id="VAX41710.1"/>
    </source>
</evidence>
<organism evidence="3">
    <name type="scientific">hydrothermal vent metagenome</name>
    <dbReference type="NCBI Taxonomy" id="652676"/>
    <lineage>
        <taxon>unclassified sequences</taxon>
        <taxon>metagenomes</taxon>
        <taxon>ecological metagenomes</taxon>
    </lineage>
</organism>
<evidence type="ECO:0000256" key="1">
    <source>
        <dbReference type="SAM" id="MobiDB-lite"/>
    </source>
</evidence>
<accession>A0A3B1E0M0</accession>
<evidence type="ECO:0000256" key="2">
    <source>
        <dbReference type="SAM" id="Phobius"/>
    </source>
</evidence>
<sequence>MPPFLTIALTTLPALLFAAGMLHLLPRLGPPGKAITAWLAHAPGLDLIITYFTAAPMILGLIAGVQLHPGSPWLGALLGFVAAVCAQAATIILWTICHELANRKHLKEPRIVHVLNRAVGPFNNHAALWWSALAVPVFWIIRVAEYIVYPPLTWLIKLPKYNDAEWVNVSRHKFDGLVGHDLIWCLYCDWMTGLWSLGSEMLRNIESFWCPIRFHSTNKCENCKHDFPDVEDRWAPANSGMAEVVRRLEAHYPGPEGENSWWGHPTRLSVSAPKKDKPTDE</sequence>
<reference evidence="3" key="1">
    <citation type="submission" date="2018-06" db="EMBL/GenBank/DDBJ databases">
        <authorList>
            <person name="Zhirakovskaya E."/>
        </authorList>
    </citation>
    <scope>NUCLEOTIDE SEQUENCE</scope>
</reference>
<keyword evidence="2" id="KW-1133">Transmembrane helix</keyword>
<feature type="transmembrane region" description="Helical" evidence="2">
    <location>
        <begin position="48"/>
        <end position="67"/>
    </location>
</feature>
<dbReference type="EMBL" id="UOGK01000583">
    <property type="protein sequence ID" value="VAX41710.1"/>
    <property type="molecule type" value="Genomic_DNA"/>
</dbReference>
<feature type="transmembrane region" description="Helical" evidence="2">
    <location>
        <begin position="127"/>
        <end position="149"/>
    </location>
</feature>
<name>A0A3B1E0M0_9ZZZZ</name>
<keyword evidence="2" id="KW-0472">Membrane</keyword>
<gene>
    <name evidence="3" type="ORF">MNBD_PLANCTO03-626</name>
</gene>
<protein>
    <submittedName>
        <fullName evidence="3">Uncharacterized protein</fullName>
    </submittedName>
</protein>
<feature type="transmembrane region" description="Helical" evidence="2">
    <location>
        <begin position="74"/>
        <end position="96"/>
    </location>
</feature>
<proteinExistence type="predicted"/>
<dbReference type="AlphaFoldDB" id="A0A3B1E0M0"/>